<dbReference type="Proteomes" id="UP000001645">
    <property type="component" value="Chromosome Z"/>
</dbReference>
<evidence type="ECO:0000313" key="8">
    <source>
        <dbReference type="Ensembl" id="ENSMGAP00000031196.1"/>
    </source>
</evidence>
<name>A0A803YHE9_MELGA</name>
<accession>A0A803YHE9</accession>
<sequence length="59" mass="6476">MRVCWLVGTEEHGLRVPLPHMAAVLLGRGPRTRIADRRCSRQQGKAAPHGCAGRGGFRQ</sequence>
<dbReference type="GO" id="GO:0016787">
    <property type="term" value="F:hydrolase activity"/>
    <property type="evidence" value="ECO:0007669"/>
    <property type="project" value="UniProtKB-KW"/>
</dbReference>
<dbReference type="InterPro" id="IPR008984">
    <property type="entry name" value="SMAD_FHA_dom_sf"/>
</dbReference>
<evidence type="ECO:0000256" key="4">
    <source>
        <dbReference type="ARBA" id="ARBA00023204"/>
    </source>
</evidence>
<dbReference type="InParanoid" id="A0A803YHE9"/>
<dbReference type="GO" id="GO:0005634">
    <property type="term" value="C:nucleus"/>
    <property type="evidence" value="ECO:0007669"/>
    <property type="project" value="UniProtKB-SubCell"/>
</dbReference>
<reference evidence="8" key="2">
    <citation type="submission" date="2025-08" db="UniProtKB">
        <authorList>
            <consortium name="Ensembl"/>
        </authorList>
    </citation>
    <scope>IDENTIFICATION</scope>
</reference>
<keyword evidence="2" id="KW-0227">DNA damage</keyword>
<dbReference type="AlphaFoldDB" id="A0A803YHE9"/>
<dbReference type="Ensembl" id="ENSMGAT00000030491.1">
    <property type="protein sequence ID" value="ENSMGAP00000031196.1"/>
    <property type="gene ID" value="ENSMGAG00000018572.1"/>
</dbReference>
<keyword evidence="3" id="KW-0378">Hydrolase</keyword>
<evidence type="ECO:0000256" key="6">
    <source>
        <dbReference type="SAM" id="MobiDB-lite"/>
    </source>
</evidence>
<keyword evidence="4" id="KW-0234">DNA repair</keyword>
<feature type="region of interest" description="Disordered" evidence="6">
    <location>
        <begin position="37"/>
        <end position="59"/>
    </location>
</feature>
<evidence type="ECO:0000256" key="2">
    <source>
        <dbReference type="ARBA" id="ARBA00022763"/>
    </source>
</evidence>
<evidence type="ECO:0000256" key="3">
    <source>
        <dbReference type="ARBA" id="ARBA00022801"/>
    </source>
</evidence>
<reference evidence="8 9" key="1">
    <citation type="journal article" date="2010" name="PLoS Biol.">
        <title>Multi-platform next-generation sequencing of the domestic turkey (Meleagris gallopavo): genome assembly and analysis.</title>
        <authorList>
            <person name="Dalloul R.A."/>
            <person name="Long J.A."/>
            <person name="Zimin A.V."/>
            <person name="Aslam L."/>
            <person name="Beal K."/>
            <person name="Blomberg L.A."/>
            <person name="Bouffard P."/>
            <person name="Burt D.W."/>
            <person name="Crasta O."/>
            <person name="Crooijmans R.P."/>
            <person name="Cooper K."/>
            <person name="Coulombe R.A."/>
            <person name="De S."/>
            <person name="Delany M.E."/>
            <person name="Dodgson J.B."/>
            <person name="Dong J.J."/>
            <person name="Evans C."/>
            <person name="Frederickson K.M."/>
            <person name="Flicek P."/>
            <person name="Florea L."/>
            <person name="Folkerts O."/>
            <person name="Groenen M.A."/>
            <person name="Harkins T.T."/>
            <person name="Herrero J."/>
            <person name="Hoffmann S."/>
            <person name="Megens H.J."/>
            <person name="Jiang A."/>
            <person name="de Jong P."/>
            <person name="Kaiser P."/>
            <person name="Kim H."/>
            <person name="Kim K.W."/>
            <person name="Kim S."/>
            <person name="Langenberger D."/>
            <person name="Lee M.K."/>
            <person name="Lee T."/>
            <person name="Mane S."/>
            <person name="Marcais G."/>
            <person name="Marz M."/>
            <person name="McElroy A.P."/>
            <person name="Modise T."/>
            <person name="Nefedov M."/>
            <person name="Notredame C."/>
            <person name="Paton I.R."/>
            <person name="Payne W.S."/>
            <person name="Pertea G."/>
            <person name="Prickett D."/>
            <person name="Puiu D."/>
            <person name="Qioa D."/>
            <person name="Raineri E."/>
            <person name="Ruffier M."/>
            <person name="Salzberg S.L."/>
            <person name="Schatz M.C."/>
            <person name="Scheuring C."/>
            <person name="Schmidt C.J."/>
            <person name="Schroeder S."/>
            <person name="Searle S.M."/>
            <person name="Smith E.J."/>
            <person name="Smith J."/>
            <person name="Sonstegard T.S."/>
            <person name="Stadler P.F."/>
            <person name="Tafer H."/>
            <person name="Tu Z.J."/>
            <person name="Van Tassell C.P."/>
            <person name="Vilella A.J."/>
            <person name="Williams K.P."/>
            <person name="Yorke J.A."/>
            <person name="Zhang L."/>
            <person name="Zhang H.B."/>
            <person name="Zhang X."/>
            <person name="Zhang Y."/>
            <person name="Reed K.M."/>
        </authorList>
    </citation>
    <scope>NUCLEOTIDE SEQUENCE [LARGE SCALE GENOMIC DNA]</scope>
</reference>
<dbReference type="GeneTree" id="ENSGT00960000190354"/>
<organism evidence="8 9">
    <name type="scientific">Meleagris gallopavo</name>
    <name type="common">Wild turkey</name>
    <dbReference type="NCBI Taxonomy" id="9103"/>
    <lineage>
        <taxon>Eukaryota</taxon>
        <taxon>Metazoa</taxon>
        <taxon>Chordata</taxon>
        <taxon>Craniata</taxon>
        <taxon>Vertebrata</taxon>
        <taxon>Euteleostomi</taxon>
        <taxon>Archelosauria</taxon>
        <taxon>Archosauria</taxon>
        <taxon>Dinosauria</taxon>
        <taxon>Saurischia</taxon>
        <taxon>Theropoda</taxon>
        <taxon>Coelurosauria</taxon>
        <taxon>Aves</taxon>
        <taxon>Neognathae</taxon>
        <taxon>Galloanserae</taxon>
        <taxon>Galliformes</taxon>
        <taxon>Phasianidae</taxon>
        <taxon>Meleagridinae</taxon>
        <taxon>Meleagris</taxon>
    </lineage>
</organism>
<dbReference type="Pfam" id="PF17913">
    <property type="entry name" value="FHA_2"/>
    <property type="match status" value="1"/>
</dbReference>
<evidence type="ECO:0000313" key="9">
    <source>
        <dbReference type="Proteomes" id="UP000001645"/>
    </source>
</evidence>
<evidence type="ECO:0000256" key="5">
    <source>
        <dbReference type="ARBA" id="ARBA00023242"/>
    </source>
</evidence>
<evidence type="ECO:0000256" key="1">
    <source>
        <dbReference type="ARBA" id="ARBA00004123"/>
    </source>
</evidence>
<dbReference type="SUPFAM" id="SSF49879">
    <property type="entry name" value="SMAD/FHA domain"/>
    <property type="match status" value="1"/>
</dbReference>
<comment type="subcellular location">
    <subcellularLocation>
        <location evidence="1">Nucleus</location>
    </subcellularLocation>
</comment>
<keyword evidence="9" id="KW-1185">Reference proteome</keyword>
<dbReference type="Gene3D" id="2.60.200.20">
    <property type="match status" value="1"/>
</dbReference>
<proteinExistence type="predicted"/>
<dbReference type="GO" id="GO:0006281">
    <property type="term" value="P:DNA repair"/>
    <property type="evidence" value="ECO:0007669"/>
    <property type="project" value="UniProtKB-KW"/>
</dbReference>
<protein>
    <recommendedName>
        <fullName evidence="7">PNK FHA domain-containing protein</fullName>
    </recommendedName>
</protein>
<reference evidence="8" key="3">
    <citation type="submission" date="2025-09" db="UniProtKB">
        <authorList>
            <consortium name="Ensembl"/>
        </authorList>
    </citation>
    <scope>IDENTIFICATION</scope>
</reference>
<feature type="domain" description="PNK FHA" evidence="7">
    <location>
        <begin position="4"/>
        <end position="43"/>
    </location>
</feature>
<dbReference type="InterPro" id="IPR041388">
    <property type="entry name" value="FHA_2"/>
</dbReference>
<evidence type="ECO:0000259" key="7">
    <source>
        <dbReference type="Pfam" id="PF17913"/>
    </source>
</evidence>
<keyword evidence="5" id="KW-0539">Nucleus</keyword>